<dbReference type="OrthoDB" id="8673349at2"/>
<evidence type="ECO:0000313" key="4">
    <source>
        <dbReference type="EMBL" id="KAA1423064.1"/>
    </source>
</evidence>
<dbReference type="AlphaFoldDB" id="A0A5Q6RYR0"/>
<dbReference type="SUPFAM" id="SSF51556">
    <property type="entry name" value="Metallo-dependent hydrolases"/>
    <property type="match status" value="1"/>
</dbReference>
<organism evidence="4 5">
    <name type="scientific">Mumia zhuanghuii</name>
    <dbReference type="NCBI Taxonomy" id="2585211"/>
    <lineage>
        <taxon>Bacteria</taxon>
        <taxon>Bacillati</taxon>
        <taxon>Actinomycetota</taxon>
        <taxon>Actinomycetes</taxon>
        <taxon>Propionibacteriales</taxon>
        <taxon>Nocardioidaceae</taxon>
        <taxon>Mumia</taxon>
    </lineage>
</organism>
<feature type="domain" description="Amidohydrolase-related" evidence="3">
    <location>
        <begin position="55"/>
        <end position="351"/>
    </location>
</feature>
<dbReference type="PANTHER" id="PTHR21240:SF28">
    <property type="entry name" value="ISO-OROTATE DECARBOXYLASE (EUROFUNG)"/>
    <property type="match status" value="1"/>
</dbReference>
<sequence>MMAPRGHLIDASVQVFFKSDADLRTYLREPFKSRGYPHVDVPWFAPPGPRYVEGSDNPDGSHPGSDPEQVGKVILDDRGFDFAILHPMTAASILPDWHLGTAILAATNQMLVERWLESDTYADRFRGTIRVNPRDIDGAVREIERWKGHPRIVQIGLPMQTEEPYGRSHFKPLWRAACDANLPIAIHLEMGAGITHPPTPSGITRTYSHLAAYQPMTFVWHLLNMIAEGVFQEFPDLKVVWTDGAADMLTPFIWRFDTFGRPHLEQTPWSPNIPSSYLPDHVYFVNGLLDGPGDADFADEWLRMTGKEDMLLFGSSYPSWQTVGPDDLPRAWSDDQRAKVLGGNAAKLYGLDAAVPAPA</sequence>
<evidence type="ECO:0000256" key="2">
    <source>
        <dbReference type="SAM" id="MobiDB-lite"/>
    </source>
</evidence>
<dbReference type="InterPro" id="IPR032465">
    <property type="entry name" value="ACMSD"/>
</dbReference>
<keyword evidence="4" id="KW-0378">Hydrolase</keyword>
<dbReference type="Gene3D" id="3.20.20.140">
    <property type="entry name" value="Metal-dependent hydrolases"/>
    <property type="match status" value="1"/>
</dbReference>
<comment type="caution">
    <text evidence="4">The sequence shown here is derived from an EMBL/GenBank/DDBJ whole genome shotgun (WGS) entry which is preliminary data.</text>
</comment>
<reference evidence="4 5" key="1">
    <citation type="submission" date="2019-09" db="EMBL/GenBank/DDBJ databases">
        <title>Mumia zhuanghuii sp. nov. isolated from the intestinal contents of plateau pika (Ochotona curzoniae) in the Qinghai-Tibet plateau of China.</title>
        <authorList>
            <person name="Tian Z."/>
        </authorList>
    </citation>
    <scope>NUCLEOTIDE SEQUENCE [LARGE SCALE GENOMIC DNA]</scope>
    <source>
        <strain evidence="5">350</strain>
    </source>
</reference>
<dbReference type="Pfam" id="PF04909">
    <property type="entry name" value="Amidohydro_2"/>
    <property type="match status" value="1"/>
</dbReference>
<feature type="region of interest" description="Disordered" evidence="2">
    <location>
        <begin position="49"/>
        <end position="69"/>
    </location>
</feature>
<dbReference type="PANTHER" id="PTHR21240">
    <property type="entry name" value="2-AMINO-3-CARBOXYLMUCONATE-6-SEMIALDEHYDE DECARBOXYLASE"/>
    <property type="match status" value="1"/>
</dbReference>
<keyword evidence="1" id="KW-0456">Lyase</keyword>
<dbReference type="GO" id="GO:0019748">
    <property type="term" value="P:secondary metabolic process"/>
    <property type="evidence" value="ECO:0007669"/>
    <property type="project" value="TreeGrafter"/>
</dbReference>
<proteinExistence type="predicted"/>
<accession>A0A5Q6RYR0</accession>
<dbReference type="InterPro" id="IPR006680">
    <property type="entry name" value="Amidohydro-rel"/>
</dbReference>
<dbReference type="InterPro" id="IPR032466">
    <property type="entry name" value="Metal_Hydrolase"/>
</dbReference>
<evidence type="ECO:0000313" key="5">
    <source>
        <dbReference type="Proteomes" id="UP000307768"/>
    </source>
</evidence>
<dbReference type="GO" id="GO:0016831">
    <property type="term" value="F:carboxy-lyase activity"/>
    <property type="evidence" value="ECO:0007669"/>
    <property type="project" value="InterPro"/>
</dbReference>
<name>A0A5Q6RYR0_9ACTN</name>
<evidence type="ECO:0000256" key="1">
    <source>
        <dbReference type="ARBA" id="ARBA00023239"/>
    </source>
</evidence>
<dbReference type="GO" id="GO:0016787">
    <property type="term" value="F:hydrolase activity"/>
    <property type="evidence" value="ECO:0007669"/>
    <property type="project" value="UniProtKB-KW"/>
</dbReference>
<dbReference type="Proteomes" id="UP000307768">
    <property type="component" value="Unassembled WGS sequence"/>
</dbReference>
<dbReference type="EMBL" id="VDFQ02000003">
    <property type="protein sequence ID" value="KAA1423064.1"/>
    <property type="molecule type" value="Genomic_DNA"/>
</dbReference>
<evidence type="ECO:0000259" key="3">
    <source>
        <dbReference type="Pfam" id="PF04909"/>
    </source>
</evidence>
<gene>
    <name evidence="4" type="ORF">FE697_013090</name>
</gene>
<protein>
    <submittedName>
        <fullName evidence="4">Amidohydrolase family protein</fullName>
    </submittedName>
</protein>
<dbReference type="GO" id="GO:0005737">
    <property type="term" value="C:cytoplasm"/>
    <property type="evidence" value="ECO:0007669"/>
    <property type="project" value="TreeGrafter"/>
</dbReference>